<evidence type="ECO:0000313" key="1">
    <source>
        <dbReference type="EMBL" id="OXT06085.1"/>
    </source>
</evidence>
<dbReference type="EMBL" id="NKHD01000039">
    <property type="protein sequence ID" value="OXT06085.1"/>
    <property type="molecule type" value="Genomic_DNA"/>
</dbReference>
<dbReference type="Proteomes" id="UP000215301">
    <property type="component" value="Unassembled WGS sequence"/>
</dbReference>
<dbReference type="GO" id="GO:0050660">
    <property type="term" value="F:flavin adenine dinucleotide binding"/>
    <property type="evidence" value="ECO:0007669"/>
    <property type="project" value="InterPro"/>
</dbReference>
<name>A0A231VD37_THETR</name>
<dbReference type="InterPro" id="IPR003669">
    <property type="entry name" value="Thymidylate_synthase_ThyX"/>
</dbReference>
<dbReference type="RefSeq" id="WP_094046321.1">
    <property type="nucleotide sequence ID" value="NZ_NKHD01000039.1"/>
</dbReference>
<dbReference type="PANTHER" id="PTHR34934">
    <property type="entry name" value="FLAVIN-DEPENDENT THYMIDYLATE SYNTHASE"/>
    <property type="match status" value="1"/>
</dbReference>
<dbReference type="GO" id="GO:0070402">
    <property type="term" value="F:NADPH binding"/>
    <property type="evidence" value="ECO:0007669"/>
    <property type="project" value="TreeGrafter"/>
</dbReference>
<dbReference type="GO" id="GO:0004799">
    <property type="term" value="F:thymidylate synthase activity"/>
    <property type="evidence" value="ECO:0007669"/>
    <property type="project" value="TreeGrafter"/>
</dbReference>
<reference evidence="1 2" key="1">
    <citation type="submission" date="2017-06" db="EMBL/GenBank/DDBJ databases">
        <title>Isolation and characterization of a thermophilic and butanogenic Thermoanaerobacterium thermosaccharolyticum M5 capable of efficient degradation of hemicellulose.</title>
        <authorList>
            <person name="Xin F."/>
            <person name="Jiang Y."/>
        </authorList>
    </citation>
    <scope>NUCLEOTIDE SEQUENCE [LARGE SCALE GENOMIC DNA]</scope>
    <source>
        <strain evidence="1 2">M5</strain>
    </source>
</reference>
<organism evidence="1 2">
    <name type="scientific">Thermoanaerobacterium thermosaccharolyticum</name>
    <name type="common">Clostridium thermosaccharolyticum</name>
    <dbReference type="NCBI Taxonomy" id="1517"/>
    <lineage>
        <taxon>Bacteria</taxon>
        <taxon>Bacillati</taxon>
        <taxon>Bacillota</taxon>
        <taxon>Clostridia</taxon>
        <taxon>Thermoanaerobacterales</taxon>
        <taxon>Thermoanaerobacteraceae</taxon>
        <taxon>Thermoanaerobacterium</taxon>
    </lineage>
</organism>
<dbReference type="SUPFAM" id="SSF69796">
    <property type="entry name" value="Thymidylate synthase-complementing protein Thy1"/>
    <property type="match status" value="2"/>
</dbReference>
<gene>
    <name evidence="1" type="ORF">CE561_11670</name>
</gene>
<evidence type="ECO:0000313" key="2">
    <source>
        <dbReference type="Proteomes" id="UP000215301"/>
    </source>
</evidence>
<dbReference type="PANTHER" id="PTHR34934:SF1">
    <property type="entry name" value="FLAVIN-DEPENDENT THYMIDYLATE SYNTHASE"/>
    <property type="match status" value="1"/>
</dbReference>
<protein>
    <submittedName>
        <fullName evidence="1">Alternative thymidylate synthase</fullName>
    </submittedName>
</protein>
<proteinExistence type="predicted"/>
<comment type="caution">
    <text evidence="1">The sequence shown here is derived from an EMBL/GenBank/DDBJ whole genome shotgun (WGS) entry which is preliminary data.</text>
</comment>
<dbReference type="InterPro" id="IPR036098">
    <property type="entry name" value="Thymidylate_synthase_ThyX_sf"/>
</dbReference>
<dbReference type="CDD" id="cd20175">
    <property type="entry name" value="ThyX"/>
    <property type="match status" value="2"/>
</dbReference>
<dbReference type="GO" id="GO:0050797">
    <property type="term" value="F:thymidylate synthase (FAD) activity"/>
    <property type="evidence" value="ECO:0007669"/>
    <property type="project" value="InterPro"/>
</dbReference>
<dbReference type="PROSITE" id="PS51331">
    <property type="entry name" value="THYX"/>
    <property type="match status" value="2"/>
</dbReference>
<accession>A0A231VD37</accession>
<dbReference type="AlphaFoldDB" id="A0A231VD37"/>
<dbReference type="Pfam" id="PF02511">
    <property type="entry name" value="Thy1"/>
    <property type="match status" value="2"/>
</dbReference>
<sequence>MLMRKLTEGEERLLKKFVTNLYGPVYFIHSLPEFIIPPINSKVSRKDTSWRLNILESLTSGDLDINDFLTTSEIPMDVAIKKAKAFHEKWVEKFGHSSIAEQNLMHLCIEDTSRYLSGDIELMNKRPSFIEWSQRYQRPNRDRFIIPPELDDYPDLKEKFIKVWNISFDAYETLVAELIEFLKSAVERNEHESDKAYINRISKIAFEDARYALLLSAKTSFAVALNALDLQDIIRKLQSHGTKEAEILAENIVNEAEKIAPSMMRHLSPSKYQLDVNKDMEKIAKGYNFNDNSETSDVELIDYTGKNGEMTFLDILTMHILFSYTGKPIDGIIKTVKALSREEKAYIVESAASKMDQFDHLIEPFRAVRYKFQLKVSEAAWHQLLRHRMINFNAYKPTVKNGYTVPPNVKKAGCVDVLKKAIDESEKLYMELSEKLPNVCHYVVTNAHRRIVLMDADLWAFDHFANLRCTPEAQWDIRSISYKMLDLIKEQTPEVSKFLARRKQS</sequence>
<dbReference type="GO" id="GO:0006231">
    <property type="term" value="P:dTMP biosynthetic process"/>
    <property type="evidence" value="ECO:0007669"/>
    <property type="project" value="InterPro"/>
</dbReference>
<dbReference type="Gene3D" id="3.30.1360.170">
    <property type="match status" value="2"/>
</dbReference>